<proteinExistence type="predicted"/>
<evidence type="ECO:0000313" key="2">
    <source>
        <dbReference type="Proteomes" id="UP001627154"/>
    </source>
</evidence>
<accession>A0ABD2W202</accession>
<dbReference type="Proteomes" id="UP001627154">
    <property type="component" value="Unassembled WGS sequence"/>
</dbReference>
<name>A0ABD2W202_9HYME</name>
<dbReference type="InterPro" id="IPR005312">
    <property type="entry name" value="DUF1759"/>
</dbReference>
<comment type="caution">
    <text evidence="1">The sequence shown here is derived from an EMBL/GenBank/DDBJ whole genome shotgun (WGS) entry which is preliminary data.</text>
</comment>
<dbReference type="AlphaFoldDB" id="A0ABD2W202"/>
<dbReference type="EMBL" id="JBJJXI010000146">
    <property type="protein sequence ID" value="KAL3386561.1"/>
    <property type="molecule type" value="Genomic_DNA"/>
</dbReference>
<protein>
    <submittedName>
        <fullName evidence="1">Uncharacterized protein</fullName>
    </submittedName>
</protein>
<sequence length="312" mass="36065">MIDADSGLYGVQKFTFLEYSLIGGPVSQLIDSLEVSGANYATLWKRVSDEYGDPSEARRYHVAKLFDSEQLREDNCSPDDLRRLIDEFAVRVAALKRLHVPTETWDPLLVHLLSSKAEKLTEMIKFLEGEYWYLKRRDGKRDLNRRIDAMEMRFTAEGVNHCPVYCYGNHVNLDKCKTFRKISRIGRVKLVKELECCSNCLWPPEAPKHREICDKFREENQDHELLHLSKLQLKAVDIKDDLAEGFSNFQTHYPLRATVRAYAENSEGKSRSFRAFLGTGDKFNLMSKKLCDLLGHPLYPPSKRLSKLTDIL</sequence>
<reference evidence="1 2" key="1">
    <citation type="journal article" date="2024" name="bioRxiv">
        <title>A reference genome for Trichogramma kaykai: A tiny desert-dwelling parasitoid wasp with competing sex-ratio distorters.</title>
        <authorList>
            <person name="Culotta J."/>
            <person name="Lindsey A.R."/>
        </authorList>
    </citation>
    <scope>NUCLEOTIDE SEQUENCE [LARGE SCALE GENOMIC DNA]</scope>
    <source>
        <strain evidence="1 2">KSX58</strain>
    </source>
</reference>
<dbReference type="Pfam" id="PF03564">
    <property type="entry name" value="DUF1759"/>
    <property type="match status" value="1"/>
</dbReference>
<keyword evidence="2" id="KW-1185">Reference proteome</keyword>
<gene>
    <name evidence="1" type="ORF">TKK_018055</name>
</gene>
<organism evidence="1 2">
    <name type="scientific">Trichogramma kaykai</name>
    <dbReference type="NCBI Taxonomy" id="54128"/>
    <lineage>
        <taxon>Eukaryota</taxon>
        <taxon>Metazoa</taxon>
        <taxon>Ecdysozoa</taxon>
        <taxon>Arthropoda</taxon>
        <taxon>Hexapoda</taxon>
        <taxon>Insecta</taxon>
        <taxon>Pterygota</taxon>
        <taxon>Neoptera</taxon>
        <taxon>Endopterygota</taxon>
        <taxon>Hymenoptera</taxon>
        <taxon>Apocrita</taxon>
        <taxon>Proctotrupomorpha</taxon>
        <taxon>Chalcidoidea</taxon>
        <taxon>Trichogrammatidae</taxon>
        <taxon>Trichogramma</taxon>
    </lineage>
</organism>
<evidence type="ECO:0000313" key="1">
    <source>
        <dbReference type="EMBL" id="KAL3386561.1"/>
    </source>
</evidence>